<dbReference type="CDD" id="cd00093">
    <property type="entry name" value="HTH_XRE"/>
    <property type="match status" value="1"/>
</dbReference>
<dbReference type="PANTHER" id="PTHR46797:SF10">
    <property type="entry name" value="BLR1115 PROTEIN"/>
    <property type="match status" value="1"/>
</dbReference>
<dbReference type="Gene3D" id="2.60.120.10">
    <property type="entry name" value="Jelly Rolls"/>
    <property type="match status" value="1"/>
</dbReference>
<dbReference type="PANTHER" id="PTHR46797">
    <property type="entry name" value="HTH-TYPE TRANSCRIPTIONAL REGULATOR"/>
    <property type="match status" value="1"/>
</dbReference>
<evidence type="ECO:0000313" key="3">
    <source>
        <dbReference type="EMBL" id="MFC0565023.1"/>
    </source>
</evidence>
<dbReference type="InterPro" id="IPR050807">
    <property type="entry name" value="TransReg_Diox_bact_type"/>
</dbReference>
<dbReference type="Proteomes" id="UP001589894">
    <property type="component" value="Unassembled WGS sequence"/>
</dbReference>
<evidence type="ECO:0000313" key="4">
    <source>
        <dbReference type="Proteomes" id="UP001589894"/>
    </source>
</evidence>
<dbReference type="InterPro" id="IPR013096">
    <property type="entry name" value="Cupin_2"/>
</dbReference>
<dbReference type="Pfam" id="PF01381">
    <property type="entry name" value="HTH_3"/>
    <property type="match status" value="1"/>
</dbReference>
<dbReference type="CDD" id="cd02209">
    <property type="entry name" value="cupin_XRE_C"/>
    <property type="match status" value="1"/>
</dbReference>
<organism evidence="3 4">
    <name type="scientific">Plantactinospora siamensis</name>
    <dbReference type="NCBI Taxonomy" id="555372"/>
    <lineage>
        <taxon>Bacteria</taxon>
        <taxon>Bacillati</taxon>
        <taxon>Actinomycetota</taxon>
        <taxon>Actinomycetes</taxon>
        <taxon>Micromonosporales</taxon>
        <taxon>Micromonosporaceae</taxon>
        <taxon>Plantactinospora</taxon>
    </lineage>
</organism>
<evidence type="ECO:0000259" key="2">
    <source>
        <dbReference type="PROSITE" id="PS50943"/>
    </source>
</evidence>
<reference evidence="3 4" key="1">
    <citation type="submission" date="2024-09" db="EMBL/GenBank/DDBJ databases">
        <authorList>
            <person name="Sun Q."/>
            <person name="Mori K."/>
        </authorList>
    </citation>
    <scope>NUCLEOTIDE SEQUENCE [LARGE SCALE GENOMIC DNA]</scope>
    <source>
        <strain evidence="3 4">TBRC 2205</strain>
    </source>
</reference>
<accession>A0ABV6NY99</accession>
<dbReference type="SUPFAM" id="SSF51182">
    <property type="entry name" value="RmlC-like cupins"/>
    <property type="match status" value="1"/>
</dbReference>
<dbReference type="InterPro" id="IPR011051">
    <property type="entry name" value="RmlC_Cupin_sf"/>
</dbReference>
<dbReference type="SMART" id="SM00530">
    <property type="entry name" value="HTH_XRE"/>
    <property type="match status" value="1"/>
</dbReference>
<dbReference type="EMBL" id="JBHLUE010000009">
    <property type="protein sequence ID" value="MFC0565023.1"/>
    <property type="molecule type" value="Genomic_DNA"/>
</dbReference>
<protein>
    <submittedName>
        <fullName evidence="3">Helix-turn-helix domain-containing protein</fullName>
    </submittedName>
</protein>
<dbReference type="SUPFAM" id="SSF47413">
    <property type="entry name" value="lambda repressor-like DNA-binding domains"/>
    <property type="match status" value="1"/>
</dbReference>
<dbReference type="InterPro" id="IPR014710">
    <property type="entry name" value="RmlC-like_jellyroll"/>
</dbReference>
<dbReference type="Pfam" id="PF07883">
    <property type="entry name" value="Cupin_2"/>
    <property type="match status" value="1"/>
</dbReference>
<evidence type="ECO:0000256" key="1">
    <source>
        <dbReference type="ARBA" id="ARBA00023125"/>
    </source>
</evidence>
<dbReference type="PROSITE" id="PS50943">
    <property type="entry name" value="HTH_CROC1"/>
    <property type="match status" value="1"/>
</dbReference>
<dbReference type="InterPro" id="IPR010982">
    <property type="entry name" value="Lambda_DNA-bd_dom_sf"/>
</dbReference>
<comment type="caution">
    <text evidence="3">The sequence shown here is derived from an EMBL/GenBank/DDBJ whole genome shotgun (WGS) entry which is preliminary data.</text>
</comment>
<gene>
    <name evidence="3" type="ORF">ACFFHU_12870</name>
</gene>
<sequence>MTDDLGTALAATVRAAREERGLTVAALADASGVSRAMISKVERGTTQPTAALLARLSGALRLTLSELIARAEGDFVRLRRRADQPVWTDPETGYVRRAVSPPASTALELVEVQLPPGAEVGYPAHAYRFIDQQIWVLSGHLRFVEGDQVHELDAGDCLQLGAPADCMFVNPTGTACRYLVVLRKLAGVR</sequence>
<dbReference type="Gene3D" id="1.10.260.40">
    <property type="entry name" value="lambda repressor-like DNA-binding domains"/>
    <property type="match status" value="1"/>
</dbReference>
<keyword evidence="4" id="KW-1185">Reference proteome</keyword>
<dbReference type="RefSeq" id="WP_377338486.1">
    <property type="nucleotide sequence ID" value="NZ_JBHLUE010000009.1"/>
</dbReference>
<proteinExistence type="predicted"/>
<keyword evidence="1" id="KW-0238">DNA-binding</keyword>
<feature type="domain" description="HTH cro/C1-type" evidence="2">
    <location>
        <begin position="13"/>
        <end position="67"/>
    </location>
</feature>
<name>A0ABV6NY99_9ACTN</name>
<dbReference type="InterPro" id="IPR001387">
    <property type="entry name" value="Cro/C1-type_HTH"/>
</dbReference>